<evidence type="ECO:0000313" key="5">
    <source>
        <dbReference type="EMBL" id="BAY81538.1"/>
    </source>
</evidence>
<keyword evidence="6" id="KW-1185">Reference proteome</keyword>
<dbReference type="Proteomes" id="UP000218418">
    <property type="component" value="Chromosome"/>
</dbReference>
<keyword evidence="3" id="KW-0605">Phycobilisome</keyword>
<evidence type="ECO:0000256" key="4">
    <source>
        <dbReference type="ARBA" id="ARBA00023239"/>
    </source>
</evidence>
<organism evidence="5 6">
    <name type="scientific">Calothrix parasitica NIES-267</name>
    <dbReference type="NCBI Taxonomy" id="1973488"/>
    <lineage>
        <taxon>Bacteria</taxon>
        <taxon>Bacillati</taxon>
        <taxon>Cyanobacteriota</taxon>
        <taxon>Cyanophyceae</taxon>
        <taxon>Nostocales</taxon>
        <taxon>Calotrichaceae</taxon>
        <taxon>Calothrix</taxon>
    </lineage>
</organism>
<evidence type="ECO:0000256" key="2">
    <source>
        <dbReference type="ARBA" id="ARBA00022549"/>
    </source>
</evidence>
<dbReference type="SUPFAM" id="SSF48371">
    <property type="entry name" value="ARM repeat"/>
    <property type="match status" value="1"/>
</dbReference>
<dbReference type="OrthoDB" id="517439at2"/>
<dbReference type="GO" id="GO:0016829">
    <property type="term" value="F:lyase activity"/>
    <property type="evidence" value="ECO:0007669"/>
    <property type="project" value="UniProtKB-KW"/>
</dbReference>
<sequence length="210" mass="23557">MSSQYFVLKTAPEKRFDEELQEKMETALTQLHANTGLFFDYLCSEELDSSVNRFFWIEVKSEEAILKLVDDASIPVIYLIVKAKCQENIELISSCITQFISIYSLEQLQHKAIKEMNINPKSILLLALGTSIEFEPISAQIFSDAFKSSNSTTRCAAAEALGLVQWPELMVDLKRAAESDSDADVREMAAVSLEACESLIKVKSDVDLKN</sequence>
<evidence type="ECO:0000313" key="6">
    <source>
        <dbReference type="Proteomes" id="UP000218418"/>
    </source>
</evidence>
<comment type="similarity">
    <text evidence="1">Belongs to the CpcE/RpcE/PecE family.</text>
</comment>
<dbReference type="AlphaFoldDB" id="A0A1Z4LKB2"/>
<evidence type="ECO:0000256" key="1">
    <source>
        <dbReference type="ARBA" id="ARBA00009299"/>
    </source>
</evidence>
<dbReference type="EMBL" id="AP018227">
    <property type="protein sequence ID" value="BAY81538.1"/>
    <property type="molecule type" value="Genomic_DNA"/>
</dbReference>
<proteinExistence type="inferred from homology"/>
<evidence type="ECO:0000256" key="3">
    <source>
        <dbReference type="ARBA" id="ARBA00022738"/>
    </source>
</evidence>
<dbReference type="InterPro" id="IPR016024">
    <property type="entry name" value="ARM-type_fold"/>
</dbReference>
<accession>A0A1Z4LKB2</accession>
<gene>
    <name evidence="5" type="ORF">NIES267_10150</name>
</gene>
<dbReference type="InterPro" id="IPR011989">
    <property type="entry name" value="ARM-like"/>
</dbReference>
<protein>
    <recommendedName>
        <fullName evidence="7">HEAT repeat-containing PBS lyase</fullName>
    </recommendedName>
</protein>
<keyword evidence="2" id="KW-0042">Antenna complex</keyword>
<evidence type="ECO:0008006" key="7">
    <source>
        <dbReference type="Google" id="ProtNLM"/>
    </source>
</evidence>
<reference evidence="5 6" key="1">
    <citation type="submission" date="2017-06" db="EMBL/GenBank/DDBJ databases">
        <title>Genome sequencing of cyanobaciteial culture collection at National Institute for Environmental Studies (NIES).</title>
        <authorList>
            <person name="Hirose Y."/>
            <person name="Shimura Y."/>
            <person name="Fujisawa T."/>
            <person name="Nakamura Y."/>
            <person name="Kawachi M."/>
        </authorList>
    </citation>
    <scope>NUCLEOTIDE SEQUENCE [LARGE SCALE GENOMIC DNA]</scope>
    <source>
        <strain evidence="5 6">NIES-267</strain>
    </source>
</reference>
<keyword evidence="4" id="KW-0456">Lyase</keyword>
<dbReference type="GO" id="GO:0030089">
    <property type="term" value="C:phycobilisome"/>
    <property type="evidence" value="ECO:0007669"/>
    <property type="project" value="UniProtKB-KW"/>
</dbReference>
<dbReference type="Gene3D" id="1.25.10.10">
    <property type="entry name" value="Leucine-rich Repeat Variant"/>
    <property type="match status" value="1"/>
</dbReference>
<name>A0A1Z4LKB2_9CYAN</name>